<dbReference type="Proteomes" id="UP001496674">
    <property type="component" value="Chromosome"/>
</dbReference>
<protein>
    <submittedName>
        <fullName evidence="1">Uncharacterized protein</fullName>
    </submittedName>
</protein>
<proteinExistence type="predicted"/>
<keyword evidence="2" id="KW-1185">Reference proteome</keyword>
<evidence type="ECO:0000313" key="1">
    <source>
        <dbReference type="EMBL" id="BEG98379.1"/>
    </source>
</evidence>
<dbReference type="EMBL" id="AP028055">
    <property type="protein sequence ID" value="BEG98379.1"/>
    <property type="molecule type" value="Genomic_DNA"/>
</dbReference>
<name>A0ABN6Z8D1_9BACE</name>
<organism evidence="1 2">
    <name type="scientific">Bacteroides sedimenti</name>
    <dbReference type="NCBI Taxonomy" id="2136147"/>
    <lineage>
        <taxon>Bacteria</taxon>
        <taxon>Pseudomonadati</taxon>
        <taxon>Bacteroidota</taxon>
        <taxon>Bacteroidia</taxon>
        <taxon>Bacteroidales</taxon>
        <taxon>Bacteroidaceae</taxon>
        <taxon>Bacteroides</taxon>
    </lineage>
</organism>
<reference evidence="1 2" key="1">
    <citation type="submission" date="2023-04" db="EMBL/GenBank/DDBJ databases">
        <title>Draft genome sequence of acteroides sedimenti strain YN3PY1.</title>
        <authorList>
            <person name="Yoshida N."/>
        </authorList>
    </citation>
    <scope>NUCLEOTIDE SEQUENCE [LARGE SCALE GENOMIC DNA]</scope>
    <source>
        <strain evidence="1 2">YN3PY1</strain>
    </source>
</reference>
<sequence>MLSYEKYINYNLIYNEKYIVMKKMLSIVMLLISSVALYAQKDVTQFLGIPVDGSKSVMIQKLKAKGYTSSPNNKDVLVGQFNGSGVNIHIATNNNKVCRIMVQDAKTINESDIKIRFNKLCQQFQNNKKYIPASLSSPDFTLSDDEDISYGISVNNKRYEAVYYQLPTNIDSVTVAEEIKSVLLSKYTKEQLSNPTEELQKDMIITGISSMLEKYSMRPVWFMINEHFGEYYITMFYDNEYNRANGEDL</sequence>
<accession>A0ABN6Z8D1</accession>
<evidence type="ECO:0000313" key="2">
    <source>
        <dbReference type="Proteomes" id="UP001496674"/>
    </source>
</evidence>
<gene>
    <name evidence="1" type="ORF">BSYN_06440</name>
</gene>